<dbReference type="AlphaFoldDB" id="A0A835E108"/>
<reference evidence="2" key="1">
    <citation type="submission" date="2020-07" db="EMBL/GenBank/DDBJ databases">
        <title>Genome sequence and genetic diversity analysis of an under-domesticated orphan crop, white fonio (Digitaria exilis).</title>
        <authorList>
            <person name="Bennetzen J.L."/>
            <person name="Chen S."/>
            <person name="Ma X."/>
            <person name="Wang X."/>
            <person name="Yssel A.E.J."/>
            <person name="Chaluvadi S.R."/>
            <person name="Johnson M."/>
            <person name="Gangashetty P."/>
            <person name="Hamidou F."/>
            <person name="Sanogo M.D."/>
            <person name="Zwaenepoel A."/>
            <person name="Wallace J."/>
            <person name="Van De Peer Y."/>
            <person name="Van Deynze A."/>
        </authorList>
    </citation>
    <scope>NUCLEOTIDE SEQUENCE</scope>
    <source>
        <tissue evidence="2">Leaves</tissue>
    </source>
</reference>
<dbReference type="OrthoDB" id="672127at2759"/>
<dbReference type="EMBL" id="JACEFO010002444">
    <property type="protein sequence ID" value="KAF8660218.1"/>
    <property type="molecule type" value="Genomic_DNA"/>
</dbReference>
<sequence>MTNEINEYWLLCERRNTVTDIFSIQRIPRHLLEVNRNAYEPIIMSVGPYHYGTKTLLSMEKEKLNCLDFMLKLNHRIARCLESILHHYPIANEPVANMQFHHLLHWCHICFRPSQITEHRQQQIRFRYFHHLLHFGKKYLGPASKSGEDQQRMLPIQQMDCFQAEHLPNRWRRAVQYHEEGVRLNKREHDPHKRYSLLDIKFSNGEVGIPILPIDENTESLLKNLIALEQTDLRSGNDITAYIRFMSQLVSTPDDATLLSEKGIIVHLMDSDEEIAALFTRLIQQVTINADGDYYLKSLCHELEAHYQSRLNRWIAWLWLNHFSNPWLAMAVLAAAVVLICTIVQTIYTVLAYLKPPA</sequence>
<organism evidence="2 3">
    <name type="scientific">Digitaria exilis</name>
    <dbReference type="NCBI Taxonomy" id="1010633"/>
    <lineage>
        <taxon>Eukaryota</taxon>
        <taxon>Viridiplantae</taxon>
        <taxon>Streptophyta</taxon>
        <taxon>Embryophyta</taxon>
        <taxon>Tracheophyta</taxon>
        <taxon>Spermatophyta</taxon>
        <taxon>Magnoliopsida</taxon>
        <taxon>Liliopsida</taxon>
        <taxon>Poales</taxon>
        <taxon>Poaceae</taxon>
        <taxon>PACMAD clade</taxon>
        <taxon>Panicoideae</taxon>
        <taxon>Panicodae</taxon>
        <taxon>Paniceae</taxon>
        <taxon>Anthephorinae</taxon>
        <taxon>Digitaria</taxon>
    </lineage>
</organism>
<keyword evidence="3" id="KW-1185">Reference proteome</keyword>
<accession>A0A835E108</accession>
<name>A0A835E108_9POAL</name>
<feature type="transmembrane region" description="Helical" evidence="1">
    <location>
        <begin position="327"/>
        <end position="354"/>
    </location>
</feature>
<keyword evidence="1" id="KW-0472">Membrane</keyword>
<gene>
    <name evidence="2" type="ORF">HU200_057784</name>
</gene>
<dbReference type="Pfam" id="PF03140">
    <property type="entry name" value="DUF247"/>
    <property type="match status" value="2"/>
</dbReference>
<dbReference type="Proteomes" id="UP000636709">
    <property type="component" value="Unassembled WGS sequence"/>
</dbReference>
<dbReference type="PANTHER" id="PTHR31170">
    <property type="entry name" value="BNAC04G53230D PROTEIN"/>
    <property type="match status" value="1"/>
</dbReference>
<keyword evidence="1" id="KW-0812">Transmembrane</keyword>
<dbReference type="InterPro" id="IPR004158">
    <property type="entry name" value="DUF247_pln"/>
</dbReference>
<dbReference type="PANTHER" id="PTHR31170:SF18">
    <property type="entry name" value="(WILD MALAYSIAN BANANA) HYPOTHETICAL PROTEIN"/>
    <property type="match status" value="1"/>
</dbReference>
<keyword evidence="1" id="KW-1133">Transmembrane helix</keyword>
<evidence type="ECO:0000313" key="3">
    <source>
        <dbReference type="Proteomes" id="UP000636709"/>
    </source>
</evidence>
<evidence type="ECO:0000256" key="1">
    <source>
        <dbReference type="SAM" id="Phobius"/>
    </source>
</evidence>
<comment type="caution">
    <text evidence="2">The sequence shown here is derived from an EMBL/GenBank/DDBJ whole genome shotgun (WGS) entry which is preliminary data.</text>
</comment>
<protein>
    <submittedName>
        <fullName evidence="2">Uncharacterized protein</fullName>
    </submittedName>
</protein>
<proteinExistence type="predicted"/>
<evidence type="ECO:0000313" key="2">
    <source>
        <dbReference type="EMBL" id="KAF8660218.1"/>
    </source>
</evidence>